<dbReference type="Gene3D" id="3.30.420.10">
    <property type="entry name" value="Ribonuclease H-like superfamily/Ribonuclease H"/>
    <property type="match status" value="1"/>
</dbReference>
<protein>
    <recommendedName>
        <fullName evidence="1">3'-5' exonuclease domain-containing protein</fullName>
    </recommendedName>
</protein>
<proteinExistence type="predicted"/>
<evidence type="ECO:0000313" key="2">
    <source>
        <dbReference type="EMBL" id="EAZ39672.1"/>
    </source>
</evidence>
<dbReference type="PANTHER" id="PTHR47765">
    <property type="entry name" value="3'-5' EXONUCLEASE DOMAIN-CONTAINING PROTEIN"/>
    <property type="match status" value="1"/>
</dbReference>
<dbReference type="SUPFAM" id="SSF53098">
    <property type="entry name" value="Ribonuclease H-like"/>
    <property type="match status" value="1"/>
</dbReference>
<reference evidence="2" key="2">
    <citation type="submission" date="2008-12" db="EMBL/GenBank/DDBJ databases">
        <title>Improved gene annotation of the rice (Oryza sativa) genomes.</title>
        <authorList>
            <person name="Wang J."/>
            <person name="Li R."/>
            <person name="Fan W."/>
            <person name="Huang Q."/>
            <person name="Zhang J."/>
            <person name="Zhou Y."/>
            <person name="Hu Y."/>
            <person name="Zi S."/>
            <person name="Li J."/>
            <person name="Ni P."/>
            <person name="Zheng H."/>
            <person name="Zhang Y."/>
            <person name="Zhao M."/>
            <person name="Hao Q."/>
            <person name="McDermott J."/>
            <person name="Samudrala R."/>
            <person name="Kristiansen K."/>
            <person name="Wong G.K.-S."/>
        </authorList>
    </citation>
    <scope>NUCLEOTIDE SEQUENCE</scope>
</reference>
<reference evidence="2" key="1">
    <citation type="journal article" date="2005" name="PLoS Biol.">
        <title>The genomes of Oryza sativa: a history of duplications.</title>
        <authorList>
            <person name="Yu J."/>
            <person name="Wang J."/>
            <person name="Lin W."/>
            <person name="Li S."/>
            <person name="Li H."/>
            <person name="Zhou J."/>
            <person name="Ni P."/>
            <person name="Dong W."/>
            <person name="Hu S."/>
            <person name="Zeng C."/>
            <person name="Zhang J."/>
            <person name="Zhang Y."/>
            <person name="Li R."/>
            <person name="Xu Z."/>
            <person name="Li S."/>
            <person name="Li X."/>
            <person name="Zheng H."/>
            <person name="Cong L."/>
            <person name="Lin L."/>
            <person name="Yin J."/>
            <person name="Geng J."/>
            <person name="Li G."/>
            <person name="Shi J."/>
            <person name="Liu J."/>
            <person name="Lv H."/>
            <person name="Li J."/>
            <person name="Wang J."/>
            <person name="Deng Y."/>
            <person name="Ran L."/>
            <person name="Shi X."/>
            <person name="Wang X."/>
            <person name="Wu Q."/>
            <person name="Li C."/>
            <person name="Ren X."/>
            <person name="Wang J."/>
            <person name="Wang X."/>
            <person name="Li D."/>
            <person name="Liu D."/>
            <person name="Zhang X."/>
            <person name="Ji Z."/>
            <person name="Zhao W."/>
            <person name="Sun Y."/>
            <person name="Zhang Z."/>
            <person name="Bao J."/>
            <person name="Han Y."/>
            <person name="Dong L."/>
            <person name="Ji J."/>
            <person name="Chen P."/>
            <person name="Wu S."/>
            <person name="Liu J."/>
            <person name="Xiao Y."/>
            <person name="Bu D."/>
            <person name="Tan J."/>
            <person name="Yang L."/>
            <person name="Ye C."/>
            <person name="Zhang J."/>
            <person name="Xu J."/>
            <person name="Zhou Y."/>
            <person name="Yu Y."/>
            <person name="Zhang B."/>
            <person name="Zhuang S."/>
            <person name="Wei H."/>
            <person name="Liu B."/>
            <person name="Lei M."/>
            <person name="Yu H."/>
            <person name="Li Y."/>
            <person name="Xu H."/>
            <person name="Wei S."/>
            <person name="He X."/>
            <person name="Fang L."/>
            <person name="Zhang Z."/>
            <person name="Zhang Y."/>
            <person name="Huang X."/>
            <person name="Su Z."/>
            <person name="Tong W."/>
            <person name="Li J."/>
            <person name="Tong Z."/>
            <person name="Li S."/>
            <person name="Ye J."/>
            <person name="Wang L."/>
            <person name="Fang L."/>
            <person name="Lei T."/>
            <person name="Chen C."/>
            <person name="Chen H."/>
            <person name="Xu Z."/>
            <person name="Li H."/>
            <person name="Huang H."/>
            <person name="Zhang F."/>
            <person name="Xu H."/>
            <person name="Li N."/>
            <person name="Zhao C."/>
            <person name="Li S."/>
            <person name="Dong L."/>
            <person name="Huang Y."/>
            <person name="Li L."/>
            <person name="Xi Y."/>
            <person name="Qi Q."/>
            <person name="Li W."/>
            <person name="Zhang B."/>
            <person name="Hu W."/>
            <person name="Zhang Y."/>
            <person name="Tian X."/>
            <person name="Jiao Y."/>
            <person name="Liang X."/>
            <person name="Jin J."/>
            <person name="Gao L."/>
            <person name="Zheng W."/>
            <person name="Hao B."/>
            <person name="Liu S."/>
            <person name="Wang W."/>
            <person name="Yuan L."/>
            <person name="Cao M."/>
            <person name="McDermott J."/>
            <person name="Samudrala R."/>
            <person name="Wang J."/>
            <person name="Wong G.K."/>
            <person name="Yang H."/>
        </authorList>
    </citation>
    <scope>NUCLEOTIDE SEQUENCE [LARGE SCALE GENOMIC DNA]</scope>
</reference>
<dbReference type="EMBL" id="CM000144">
    <property type="protein sequence ID" value="EAZ39672.1"/>
    <property type="molecule type" value="Genomic_DNA"/>
</dbReference>
<organism evidence="2">
    <name type="scientific">Oryza sativa subsp. japonica</name>
    <name type="common">Rice</name>
    <dbReference type="NCBI Taxonomy" id="39947"/>
    <lineage>
        <taxon>Eukaryota</taxon>
        <taxon>Viridiplantae</taxon>
        <taxon>Streptophyta</taxon>
        <taxon>Embryophyta</taxon>
        <taxon>Tracheophyta</taxon>
        <taxon>Spermatophyta</taxon>
        <taxon>Magnoliopsida</taxon>
        <taxon>Liliopsida</taxon>
        <taxon>Poales</taxon>
        <taxon>Poaceae</taxon>
        <taxon>BOP clade</taxon>
        <taxon>Oryzoideae</taxon>
        <taxon>Oryzeae</taxon>
        <taxon>Oryzinae</taxon>
        <taxon>Oryza</taxon>
        <taxon>Oryza sativa</taxon>
    </lineage>
</organism>
<sequence>MDAAAPAPPASPPLAVHLVTGGGSSPEHALLLRSLAAARVVALDAEWKPRRRGPAVADDPSAAAAATPPPLQFPTVTLLQVACRGDGDGGGAAAAEPLRELFERPEVLKLGFRFKQDLVYLSATFAAALGSSAGFERVEPFLDVTNAYYYLKGHDMQKRLPRETKSLATICEELLGVYLSKSLAIYARAIESAYQSFHGIQSHTPIALTLKVPGEIETG</sequence>
<accession>A3BJD3</accession>
<feature type="domain" description="3'-5' exonuclease" evidence="1">
    <location>
        <begin position="31"/>
        <end position="184"/>
    </location>
</feature>
<dbReference type="GO" id="GO:0003676">
    <property type="term" value="F:nucleic acid binding"/>
    <property type="evidence" value="ECO:0007669"/>
    <property type="project" value="InterPro"/>
</dbReference>
<gene>
    <name evidence="2" type="ORF">OsJ_24105</name>
</gene>
<dbReference type="GO" id="GO:0008408">
    <property type="term" value="F:3'-5' exonuclease activity"/>
    <property type="evidence" value="ECO:0007669"/>
    <property type="project" value="InterPro"/>
</dbReference>
<dbReference type="InterPro" id="IPR002562">
    <property type="entry name" value="3'-5'_exonuclease_dom"/>
</dbReference>
<dbReference type="InterPro" id="IPR052408">
    <property type="entry name" value="Exonuclease_MUT-7-like"/>
</dbReference>
<dbReference type="GO" id="GO:0006139">
    <property type="term" value="P:nucleobase-containing compound metabolic process"/>
    <property type="evidence" value="ECO:0007669"/>
    <property type="project" value="InterPro"/>
</dbReference>
<name>A3BJD3_ORYSJ</name>
<dbReference type="Pfam" id="PF01612">
    <property type="entry name" value="DNA_pol_A_exo1"/>
    <property type="match status" value="1"/>
</dbReference>
<dbReference type="InterPro" id="IPR012337">
    <property type="entry name" value="RNaseH-like_sf"/>
</dbReference>
<dbReference type="AlphaFoldDB" id="A3BJD3"/>
<dbReference type="Proteomes" id="UP000007752">
    <property type="component" value="Chromosome 7"/>
</dbReference>
<dbReference type="PANTHER" id="PTHR47765:SF2">
    <property type="entry name" value="EXONUCLEASE MUT-7 HOMOLOG"/>
    <property type="match status" value="1"/>
</dbReference>
<dbReference type="InterPro" id="IPR036397">
    <property type="entry name" value="RNaseH_sf"/>
</dbReference>
<evidence type="ECO:0000259" key="1">
    <source>
        <dbReference type="Pfam" id="PF01612"/>
    </source>
</evidence>